<comment type="caution">
    <text evidence="1">The sequence shown here is derived from an EMBL/GenBank/DDBJ whole genome shotgun (WGS) entry which is preliminary data.</text>
</comment>
<reference evidence="1" key="1">
    <citation type="submission" date="2021-06" db="EMBL/GenBank/DDBJ databases">
        <authorList>
            <person name="Kallberg Y."/>
            <person name="Tangrot J."/>
            <person name="Rosling A."/>
        </authorList>
    </citation>
    <scope>NUCLEOTIDE SEQUENCE</scope>
    <source>
        <strain evidence="1">CL356</strain>
    </source>
</reference>
<dbReference type="Proteomes" id="UP000789525">
    <property type="component" value="Unassembled WGS sequence"/>
</dbReference>
<gene>
    <name evidence="1" type="ORF">ACOLOM_LOCUS643</name>
</gene>
<keyword evidence="2" id="KW-1185">Reference proteome</keyword>
<evidence type="ECO:0000313" key="2">
    <source>
        <dbReference type="Proteomes" id="UP000789525"/>
    </source>
</evidence>
<proteinExistence type="predicted"/>
<dbReference type="EMBL" id="CAJVPT010000671">
    <property type="protein sequence ID" value="CAG8448427.1"/>
    <property type="molecule type" value="Genomic_DNA"/>
</dbReference>
<name>A0ACA9K2J6_9GLOM</name>
<sequence>MNKRNQVPAAGQDLNQVGNGRKSPTEMHKKQLQRPFPIEDILLQ</sequence>
<protein>
    <submittedName>
        <fullName evidence="1">11081_t:CDS:1</fullName>
    </submittedName>
</protein>
<accession>A0ACA9K2J6</accession>
<organism evidence="1 2">
    <name type="scientific">Acaulospora colombiana</name>
    <dbReference type="NCBI Taxonomy" id="27376"/>
    <lineage>
        <taxon>Eukaryota</taxon>
        <taxon>Fungi</taxon>
        <taxon>Fungi incertae sedis</taxon>
        <taxon>Mucoromycota</taxon>
        <taxon>Glomeromycotina</taxon>
        <taxon>Glomeromycetes</taxon>
        <taxon>Diversisporales</taxon>
        <taxon>Acaulosporaceae</taxon>
        <taxon>Acaulospora</taxon>
    </lineage>
</organism>
<evidence type="ECO:0000313" key="1">
    <source>
        <dbReference type="EMBL" id="CAG8448427.1"/>
    </source>
</evidence>